<dbReference type="AlphaFoldDB" id="A0A1U7H1I7"/>
<accession>A0A1U7H1I7</accession>
<gene>
    <name evidence="1" type="ORF">NIES592_08010</name>
</gene>
<organism evidence="1 2">
    <name type="scientific">Fischerella major NIES-592</name>
    <dbReference type="NCBI Taxonomy" id="210994"/>
    <lineage>
        <taxon>Bacteria</taxon>
        <taxon>Bacillati</taxon>
        <taxon>Cyanobacteriota</taxon>
        <taxon>Cyanophyceae</taxon>
        <taxon>Nostocales</taxon>
        <taxon>Hapalosiphonaceae</taxon>
        <taxon>Fischerella</taxon>
    </lineage>
</organism>
<dbReference type="Proteomes" id="UP000186391">
    <property type="component" value="Unassembled WGS sequence"/>
</dbReference>
<name>A0A1U7H1I7_9CYAN</name>
<dbReference type="EMBL" id="MRCA01000003">
    <property type="protein sequence ID" value="OKH14811.1"/>
    <property type="molecule type" value="Genomic_DNA"/>
</dbReference>
<reference evidence="1 2" key="1">
    <citation type="submission" date="2016-11" db="EMBL/GenBank/DDBJ databases">
        <title>Draft Genome Sequences of Nine Cyanobacterial Strains from Diverse Habitats.</title>
        <authorList>
            <person name="Zhu T."/>
            <person name="Hou S."/>
            <person name="Lu X."/>
            <person name="Hess W.R."/>
        </authorList>
    </citation>
    <scope>NUCLEOTIDE SEQUENCE [LARGE SCALE GENOMIC DNA]</scope>
    <source>
        <strain evidence="1 2">NIES-592</strain>
    </source>
</reference>
<proteinExistence type="predicted"/>
<evidence type="ECO:0000313" key="2">
    <source>
        <dbReference type="Proteomes" id="UP000186391"/>
    </source>
</evidence>
<evidence type="ECO:0000313" key="1">
    <source>
        <dbReference type="EMBL" id="OKH14811.1"/>
    </source>
</evidence>
<keyword evidence="2" id="KW-1185">Reference proteome</keyword>
<comment type="caution">
    <text evidence="1">The sequence shown here is derived from an EMBL/GenBank/DDBJ whole genome shotgun (WGS) entry which is preliminary data.</text>
</comment>
<protein>
    <submittedName>
        <fullName evidence="1">Uncharacterized protein</fullName>
    </submittedName>
</protein>
<sequence length="148" mass="17751">MCQLTHSWKQIVLEATPLFTKERSFKTPYFVYEVQRESRNPSNEQEFLELESESKSPFVEIWRCFYDVRKQGFEPVRIDLINLDPLFHYNYQTLEHFISGFMSTGCWTHEEVIASIHKLLSSNPNDFFEHDQQKIERLREIIAQNQSI</sequence>